<dbReference type="InterPro" id="IPR011009">
    <property type="entry name" value="Kinase-like_dom_sf"/>
</dbReference>
<dbReference type="Gene3D" id="3.40.50.300">
    <property type="entry name" value="P-loop containing nucleotide triphosphate hydrolases"/>
    <property type="match status" value="1"/>
</dbReference>
<accession>A0A401IKP9</accession>
<evidence type="ECO:0000256" key="2">
    <source>
        <dbReference type="ARBA" id="ARBA00008420"/>
    </source>
</evidence>
<dbReference type="EC" id="2.7.1.12" evidence="3"/>
<dbReference type="InterPro" id="IPR006001">
    <property type="entry name" value="Therm_gnt_kin"/>
</dbReference>
<comment type="caution">
    <text evidence="9">The sequence shown here is derived from an EMBL/GenBank/DDBJ whole genome shotgun (WGS) entry which is preliminary data.</text>
</comment>
<reference evidence="10" key="1">
    <citation type="submission" date="2017-05" db="EMBL/GenBank/DDBJ databases">
        <title>Physiological properties and genetic analysis related to exopolysaccharide production of fresh-water unicellular cyanobacterium Aphanothece sacrum, Suizenji Nori, that has been cultured as a food source in Japan.</title>
        <authorList>
            <person name="Kanesaki Y."/>
            <person name="Yoshikawa S."/>
            <person name="Ohki K."/>
        </authorList>
    </citation>
    <scope>NUCLEOTIDE SEQUENCE [LARGE SCALE GENOMIC DNA]</scope>
    <source>
        <strain evidence="10">FPU1</strain>
    </source>
</reference>
<evidence type="ECO:0000256" key="8">
    <source>
        <dbReference type="ARBA" id="ARBA00048090"/>
    </source>
</evidence>
<dbReference type="CDD" id="cd02021">
    <property type="entry name" value="GntK"/>
    <property type="match status" value="1"/>
</dbReference>
<keyword evidence="6" id="KW-0418">Kinase</keyword>
<protein>
    <recommendedName>
        <fullName evidence="3">gluconokinase</fullName>
        <ecNumber evidence="3">2.7.1.12</ecNumber>
    </recommendedName>
</protein>
<dbReference type="OrthoDB" id="9810277at2"/>
<dbReference type="SUPFAM" id="SSF52540">
    <property type="entry name" value="P-loop containing nucleoside triphosphate hydrolases"/>
    <property type="match status" value="1"/>
</dbReference>
<evidence type="ECO:0000313" key="10">
    <source>
        <dbReference type="Proteomes" id="UP000287247"/>
    </source>
</evidence>
<evidence type="ECO:0000313" key="9">
    <source>
        <dbReference type="EMBL" id="GBF81811.1"/>
    </source>
</evidence>
<comment type="pathway">
    <text evidence="1">Carbohydrate acid metabolism.</text>
</comment>
<dbReference type="InterPro" id="IPR052732">
    <property type="entry name" value="Cell-binding_unc_protein"/>
</dbReference>
<dbReference type="GO" id="GO:0046316">
    <property type="term" value="F:gluconokinase activity"/>
    <property type="evidence" value="ECO:0007669"/>
    <property type="project" value="UniProtKB-EC"/>
</dbReference>
<keyword evidence="7" id="KW-0067">ATP-binding</keyword>
<dbReference type="EMBL" id="BDQK01000013">
    <property type="protein sequence ID" value="GBF81811.1"/>
    <property type="molecule type" value="Genomic_DNA"/>
</dbReference>
<gene>
    <name evidence="9" type="ORF">AsFPU1_3232</name>
</gene>
<evidence type="ECO:0000256" key="1">
    <source>
        <dbReference type="ARBA" id="ARBA00004761"/>
    </source>
</evidence>
<dbReference type="AlphaFoldDB" id="A0A401IKP9"/>
<keyword evidence="4 9" id="KW-0808">Transferase</keyword>
<evidence type="ECO:0000256" key="7">
    <source>
        <dbReference type="ARBA" id="ARBA00022840"/>
    </source>
</evidence>
<dbReference type="Pfam" id="PF13671">
    <property type="entry name" value="AAA_33"/>
    <property type="match status" value="1"/>
</dbReference>
<organism evidence="9 10">
    <name type="scientific">Aphanothece sacrum FPU1</name>
    <dbReference type="NCBI Taxonomy" id="1920663"/>
    <lineage>
        <taxon>Bacteria</taxon>
        <taxon>Bacillati</taxon>
        <taxon>Cyanobacteriota</taxon>
        <taxon>Cyanophyceae</taxon>
        <taxon>Oscillatoriophycideae</taxon>
        <taxon>Chroococcales</taxon>
        <taxon>Aphanothecaceae</taxon>
        <taxon>Aphanothece</taxon>
    </lineage>
</organism>
<keyword evidence="5" id="KW-0547">Nucleotide-binding</keyword>
<dbReference type="RefSeq" id="WP_124973008.1">
    <property type="nucleotide sequence ID" value="NZ_BDQK01000013.1"/>
</dbReference>
<keyword evidence="10" id="KW-1185">Reference proteome</keyword>
<proteinExistence type="inferred from homology"/>
<comment type="catalytic activity">
    <reaction evidence="8">
        <text>D-gluconate + ATP = 6-phospho-D-gluconate + ADP + H(+)</text>
        <dbReference type="Rhea" id="RHEA:19433"/>
        <dbReference type="ChEBI" id="CHEBI:15378"/>
        <dbReference type="ChEBI" id="CHEBI:18391"/>
        <dbReference type="ChEBI" id="CHEBI:30616"/>
        <dbReference type="ChEBI" id="CHEBI:58759"/>
        <dbReference type="ChEBI" id="CHEBI:456216"/>
        <dbReference type="EC" id="2.7.1.12"/>
    </reaction>
</comment>
<evidence type="ECO:0000256" key="5">
    <source>
        <dbReference type="ARBA" id="ARBA00022741"/>
    </source>
</evidence>
<name>A0A401IKP9_APHSA</name>
<evidence type="ECO:0000256" key="4">
    <source>
        <dbReference type="ARBA" id="ARBA00022679"/>
    </source>
</evidence>
<dbReference type="PANTHER" id="PTHR43883">
    <property type="entry name" value="SLR0207 PROTEIN"/>
    <property type="match status" value="1"/>
</dbReference>
<dbReference type="SUPFAM" id="SSF56112">
    <property type="entry name" value="Protein kinase-like (PK-like)"/>
    <property type="match status" value="1"/>
</dbReference>
<evidence type="ECO:0000256" key="3">
    <source>
        <dbReference type="ARBA" id="ARBA00012054"/>
    </source>
</evidence>
<comment type="similarity">
    <text evidence="2">Belongs to the gluconokinase GntK/GntV family.</text>
</comment>
<dbReference type="PANTHER" id="PTHR43883:SF1">
    <property type="entry name" value="GLUCONOKINASE"/>
    <property type="match status" value="1"/>
</dbReference>
<dbReference type="Proteomes" id="UP000287247">
    <property type="component" value="Unassembled WGS sequence"/>
</dbReference>
<dbReference type="GO" id="GO:0005524">
    <property type="term" value="F:ATP binding"/>
    <property type="evidence" value="ECO:0007669"/>
    <property type="project" value="UniProtKB-KW"/>
</dbReference>
<dbReference type="GO" id="GO:0005975">
    <property type="term" value="P:carbohydrate metabolic process"/>
    <property type="evidence" value="ECO:0007669"/>
    <property type="project" value="InterPro"/>
</dbReference>
<evidence type="ECO:0000256" key="6">
    <source>
        <dbReference type="ARBA" id="ARBA00022777"/>
    </source>
</evidence>
<dbReference type="InterPro" id="IPR027417">
    <property type="entry name" value="P-loop_NTPase"/>
</dbReference>
<sequence length="523" mass="60868">MNQFNLSTLIEQLKQPQVYPHSVQIPIEVIQTHASAVFLTGDYAYKIKKSVNFGFLDYSTLEKREYFLTQELLMNREIAPDLYLEVLPITLSNNYINLSGEGEIIDYILKMRQFPQDCLFINLFNQGKLTSKHLEDLGKIVAHFHKTTKTNSYISSFGEIPMLKKSIEDNYHCTKPYIGIAQTQQQYQKTKEFTDRFLSDKPDIFKNRQQQDKIRECHGDLHLKNICLWNNKIQLFDRIEFNEEFRFVDVIYDVAFTIMDLDAKRRQDLSNIFLNTYLQETGDWEALQVLPLYLCRQAYVRAKVNSMLLNDPQICEQEKQQALTIAKNYYDLAAKYTKKRQSCIILMSGMSGSGKSTIAQYIARQINAIHIRSDAVRKHLGNISLKETGADELYTPSMNQKTYHRLLDLGLMVAQQGFPVILDAKFDRHQWRETIINLAQEQQIPLHIIYCQAPISVLFDRLSQRTGDISDATPNLLQQQQAVHEPFNETEQKFLQSFDTTENWQTSVDAWLNSELFKLVNCS</sequence>